<sequence>MGSGTAVGAGTGCAGAGTGCAGAGAGTGDDAGVFGAGAGAALVPDAVFEFAGCVNAWPQFMQNPESSCRGEPHFGQNLTGRLLPLISFLSIPLVAAKLLRRHTRRPSLTGSHGIP</sequence>
<name>A0ABX0CC21_9BIFI</name>
<keyword evidence="2" id="KW-1185">Reference proteome</keyword>
<evidence type="ECO:0000313" key="2">
    <source>
        <dbReference type="Proteomes" id="UP000475155"/>
    </source>
</evidence>
<gene>
    <name evidence="1" type="ORF">GFD18_04720</name>
</gene>
<protein>
    <submittedName>
        <fullName evidence="1">Uncharacterized protein</fullName>
    </submittedName>
</protein>
<proteinExistence type="predicted"/>
<reference evidence="1 2" key="1">
    <citation type="submission" date="2019-10" db="EMBL/GenBank/DDBJ databases">
        <title>Bifidobacterium from non-human primates.</title>
        <authorList>
            <person name="Modesto M."/>
        </authorList>
    </citation>
    <scope>NUCLEOTIDE SEQUENCE [LARGE SCALE GENOMIC DNA]</scope>
    <source>
        <strain evidence="1 2">SMA1</strain>
    </source>
</reference>
<evidence type="ECO:0000313" key="1">
    <source>
        <dbReference type="EMBL" id="NEH11395.1"/>
    </source>
</evidence>
<accession>A0ABX0CC21</accession>
<dbReference type="Proteomes" id="UP000475155">
    <property type="component" value="Unassembled WGS sequence"/>
</dbReference>
<comment type="caution">
    <text evidence="1">The sequence shown here is derived from an EMBL/GenBank/DDBJ whole genome shotgun (WGS) entry which is preliminary data.</text>
</comment>
<organism evidence="1 2">
    <name type="scientific">Bifidobacterium saimiriisciurei</name>
    <dbReference type="NCBI Taxonomy" id="2661627"/>
    <lineage>
        <taxon>Bacteria</taxon>
        <taxon>Bacillati</taxon>
        <taxon>Actinomycetota</taxon>
        <taxon>Actinomycetes</taxon>
        <taxon>Bifidobacteriales</taxon>
        <taxon>Bifidobacteriaceae</taxon>
        <taxon>Bifidobacterium</taxon>
    </lineage>
</organism>
<dbReference type="EMBL" id="WHZU01000006">
    <property type="protein sequence ID" value="NEH11395.1"/>
    <property type="molecule type" value="Genomic_DNA"/>
</dbReference>